<dbReference type="Proteomes" id="UP001324287">
    <property type="component" value="Chromosome"/>
</dbReference>
<dbReference type="SUPFAM" id="SSF89733">
    <property type="entry name" value="L-sulfolactate dehydrogenase-like"/>
    <property type="match status" value="1"/>
</dbReference>
<name>A0ABZ1B214_9ACTN</name>
<sequence>MAVNPAFFREDDGFDDDLGAIVDHMHEAPPTDPDLPVLVPGDPEAASRSERADRGIPLPEPLLTRLREVCELCGAPFLLTSA</sequence>
<protein>
    <submittedName>
        <fullName evidence="3">Ldh family oxidoreductase</fullName>
    </submittedName>
</protein>
<evidence type="ECO:0000313" key="3">
    <source>
        <dbReference type="EMBL" id="WRL64852.1"/>
    </source>
</evidence>
<dbReference type="InterPro" id="IPR003767">
    <property type="entry name" value="Malate/L-lactate_DH-like"/>
</dbReference>
<evidence type="ECO:0000256" key="2">
    <source>
        <dbReference type="SAM" id="MobiDB-lite"/>
    </source>
</evidence>
<feature type="region of interest" description="Disordered" evidence="2">
    <location>
        <begin position="25"/>
        <end position="56"/>
    </location>
</feature>
<feature type="compositionally biased region" description="Basic and acidic residues" evidence="2">
    <location>
        <begin position="45"/>
        <end position="54"/>
    </location>
</feature>
<dbReference type="Pfam" id="PF02615">
    <property type="entry name" value="Ldh_2"/>
    <property type="match status" value="1"/>
</dbReference>
<dbReference type="RefSeq" id="WP_324276177.1">
    <property type="nucleotide sequence ID" value="NZ_CP141261.1"/>
</dbReference>
<dbReference type="Gene3D" id="3.30.1370.60">
    <property type="entry name" value="Hypothetical oxidoreductase yiak, domain 2"/>
    <property type="match status" value="1"/>
</dbReference>
<keyword evidence="1" id="KW-0560">Oxidoreductase</keyword>
<feature type="compositionally biased region" description="Low complexity" evidence="2">
    <location>
        <begin position="34"/>
        <end position="43"/>
    </location>
</feature>
<reference evidence="3 4" key="1">
    <citation type="submission" date="2023-12" db="EMBL/GenBank/DDBJ databases">
        <title>Blastococcus brunescens sp. nov., an actonobacterium isolated from sandstone collected in sahara desert.</title>
        <authorList>
            <person name="Gtari M."/>
            <person name="Ghodhbane F."/>
        </authorList>
    </citation>
    <scope>NUCLEOTIDE SEQUENCE [LARGE SCALE GENOMIC DNA]</scope>
    <source>
        <strain evidence="3 4">BMG 8361</strain>
    </source>
</reference>
<organism evidence="3 4">
    <name type="scientific">Blastococcus brunescens</name>
    <dbReference type="NCBI Taxonomy" id="1564165"/>
    <lineage>
        <taxon>Bacteria</taxon>
        <taxon>Bacillati</taxon>
        <taxon>Actinomycetota</taxon>
        <taxon>Actinomycetes</taxon>
        <taxon>Geodermatophilales</taxon>
        <taxon>Geodermatophilaceae</taxon>
        <taxon>Blastococcus</taxon>
    </lineage>
</organism>
<dbReference type="EMBL" id="CP141261">
    <property type="protein sequence ID" value="WRL64852.1"/>
    <property type="molecule type" value="Genomic_DNA"/>
</dbReference>
<keyword evidence="4" id="KW-1185">Reference proteome</keyword>
<dbReference type="InterPro" id="IPR043143">
    <property type="entry name" value="Mal/L-sulf/L-lact_DH-like_NADP"/>
</dbReference>
<dbReference type="InterPro" id="IPR036111">
    <property type="entry name" value="Mal/L-sulfo/L-lacto_DH-like_sf"/>
</dbReference>
<evidence type="ECO:0000256" key="1">
    <source>
        <dbReference type="ARBA" id="ARBA00023002"/>
    </source>
</evidence>
<gene>
    <name evidence="3" type="ORF">U6N30_03665</name>
</gene>
<accession>A0ABZ1B214</accession>
<evidence type="ECO:0000313" key="4">
    <source>
        <dbReference type="Proteomes" id="UP001324287"/>
    </source>
</evidence>
<proteinExistence type="predicted"/>